<feature type="non-terminal residue" evidence="2">
    <location>
        <position position="284"/>
    </location>
</feature>
<proteinExistence type="predicted"/>
<gene>
    <name evidence="2" type="ORF">VaNZ11_013568</name>
</gene>
<protein>
    <submittedName>
        <fullName evidence="2">Uncharacterized protein</fullName>
    </submittedName>
</protein>
<evidence type="ECO:0000313" key="2">
    <source>
        <dbReference type="EMBL" id="GLI69027.1"/>
    </source>
</evidence>
<feature type="region of interest" description="Disordered" evidence="1">
    <location>
        <begin position="26"/>
        <end position="64"/>
    </location>
</feature>
<feature type="region of interest" description="Disordered" evidence="1">
    <location>
        <begin position="1"/>
        <end position="20"/>
    </location>
</feature>
<accession>A0ABQ5SGE1</accession>
<comment type="caution">
    <text evidence="2">The sequence shown here is derived from an EMBL/GenBank/DDBJ whole genome shotgun (WGS) entry which is preliminary data.</text>
</comment>
<dbReference type="EMBL" id="BSDZ01000080">
    <property type="protein sequence ID" value="GLI69027.1"/>
    <property type="molecule type" value="Genomic_DNA"/>
</dbReference>
<feature type="compositionally biased region" description="Polar residues" evidence="1">
    <location>
        <begin position="31"/>
        <end position="42"/>
    </location>
</feature>
<evidence type="ECO:0000256" key="1">
    <source>
        <dbReference type="SAM" id="MobiDB-lite"/>
    </source>
</evidence>
<dbReference type="Proteomes" id="UP001165090">
    <property type="component" value="Unassembled WGS sequence"/>
</dbReference>
<evidence type="ECO:0000313" key="3">
    <source>
        <dbReference type="Proteomes" id="UP001165090"/>
    </source>
</evidence>
<feature type="compositionally biased region" description="Gly residues" evidence="1">
    <location>
        <begin position="52"/>
        <end position="64"/>
    </location>
</feature>
<reference evidence="2 3" key="1">
    <citation type="journal article" date="2023" name="IScience">
        <title>Expanded male sex-determining region conserved during the evolution of homothallism in the green alga Volvox.</title>
        <authorList>
            <person name="Yamamoto K."/>
            <person name="Matsuzaki R."/>
            <person name="Mahakham W."/>
            <person name="Heman W."/>
            <person name="Sekimoto H."/>
            <person name="Kawachi M."/>
            <person name="Minakuchi Y."/>
            <person name="Toyoda A."/>
            <person name="Nozaki H."/>
        </authorList>
    </citation>
    <scope>NUCLEOTIDE SEQUENCE [LARGE SCALE GENOMIC DNA]</scope>
    <source>
        <strain evidence="2 3">NIES-4468</strain>
    </source>
</reference>
<sequence length="284" mass="29428">MSNDGDGIPVPSPPSLEADAQILRVEVLPSGSASSTTKSPQPTYDRCDRGGAASGKAGGCGDGRGPQMGPYAGGIYVASGSCLGRSCQQYSGEAGSYPDMMKAAGGTLPLLYGNDWEDLTHEVVWRVARSFGFQVFNLNPETKFDHLPQWTPATAFLVSEHLCRILVHNMLPRMKPPANAMHPNASRQTGAGANVSVAGASSNIYSNTRQASTAASGVATTVAAPPGRVAAGGPVNDYLTFDRYSSVSSLPLGPAAEAAEAAAAAGSPRFAMAIYELHNTVFYA</sequence>
<name>A0ABQ5SGE1_9CHLO</name>
<keyword evidence="3" id="KW-1185">Reference proteome</keyword>
<organism evidence="2 3">
    <name type="scientific">Volvox africanus</name>
    <dbReference type="NCBI Taxonomy" id="51714"/>
    <lineage>
        <taxon>Eukaryota</taxon>
        <taxon>Viridiplantae</taxon>
        <taxon>Chlorophyta</taxon>
        <taxon>core chlorophytes</taxon>
        <taxon>Chlorophyceae</taxon>
        <taxon>CS clade</taxon>
        <taxon>Chlamydomonadales</taxon>
        <taxon>Volvocaceae</taxon>
        <taxon>Volvox</taxon>
    </lineage>
</organism>